<accession>A0A0W1A3U4</accession>
<comment type="similarity">
    <text evidence="2">Belongs to the FlgN family.</text>
</comment>
<dbReference type="Pfam" id="PF05130">
    <property type="entry name" value="FlgN"/>
    <property type="match status" value="1"/>
</dbReference>
<dbReference type="InterPro" id="IPR007809">
    <property type="entry name" value="FlgN-like"/>
</dbReference>
<keyword evidence="6" id="KW-0969">Cilium</keyword>
<sequence length="163" mass="17914">MNNNNAKTLIGHLEQEVNWIESLNTLLAEEKNALGSSQFDKLSDLADQKQDLTAKLEESAKQRNALLSADKPIQSIKLSLQDFLKNCSEHEAKQINKLNLQLMEQLAICRDLNTINGQVIANNIHTRQQIVSALSGGNTDSTSVYTSNGDLSSSSGTNHHQEA</sequence>
<keyword evidence="7" id="KW-1185">Reference proteome</keyword>
<keyword evidence="4" id="KW-0175">Coiled coil</keyword>
<dbReference type="Gene3D" id="1.20.58.300">
    <property type="entry name" value="FlgN-like"/>
    <property type="match status" value="1"/>
</dbReference>
<evidence type="ECO:0000313" key="7">
    <source>
        <dbReference type="Proteomes" id="UP000054662"/>
    </source>
</evidence>
<organism evidence="6 7">
    <name type="scientific">Legionella worsleiensis</name>
    <dbReference type="NCBI Taxonomy" id="45076"/>
    <lineage>
        <taxon>Bacteria</taxon>
        <taxon>Pseudomonadati</taxon>
        <taxon>Pseudomonadota</taxon>
        <taxon>Gammaproteobacteria</taxon>
        <taxon>Legionellales</taxon>
        <taxon>Legionellaceae</taxon>
        <taxon>Legionella</taxon>
    </lineage>
</organism>
<dbReference type="InterPro" id="IPR036679">
    <property type="entry name" value="FlgN-like_sf"/>
</dbReference>
<reference evidence="6 7" key="1">
    <citation type="submission" date="2015-11" db="EMBL/GenBank/DDBJ databases">
        <title>Genomic analysis of 38 Legionella species identifies large and diverse effector repertoires.</title>
        <authorList>
            <person name="Burstein D."/>
            <person name="Amaro F."/>
            <person name="Zusman T."/>
            <person name="Lifshitz Z."/>
            <person name="Cohen O."/>
            <person name="Gilbert J.A."/>
            <person name="Pupko T."/>
            <person name="Shuman H.A."/>
            <person name="Segal G."/>
        </authorList>
    </citation>
    <scope>NUCLEOTIDE SEQUENCE [LARGE SCALE GENOMIC DNA]</scope>
    <source>
        <strain evidence="6 7">ATCC 49508</strain>
    </source>
</reference>
<comment type="caution">
    <text evidence="6">The sequence shown here is derived from an EMBL/GenBank/DDBJ whole genome shotgun (WGS) entry which is preliminary data.</text>
</comment>
<name>A0A0W1A3U4_9GAMM</name>
<evidence type="ECO:0000256" key="1">
    <source>
        <dbReference type="ARBA" id="ARBA00002397"/>
    </source>
</evidence>
<dbReference type="GO" id="GO:0044780">
    <property type="term" value="P:bacterial-type flagellum assembly"/>
    <property type="evidence" value="ECO:0007669"/>
    <property type="project" value="InterPro"/>
</dbReference>
<keyword evidence="6" id="KW-0966">Cell projection</keyword>
<gene>
    <name evidence="6" type="ORF">Lwor_2596</name>
</gene>
<dbReference type="AlphaFoldDB" id="A0A0W1A3U4"/>
<dbReference type="Proteomes" id="UP000054662">
    <property type="component" value="Unassembled WGS sequence"/>
</dbReference>
<evidence type="ECO:0000256" key="5">
    <source>
        <dbReference type="SAM" id="MobiDB-lite"/>
    </source>
</evidence>
<dbReference type="RefSeq" id="WP_058494334.1">
    <property type="nucleotide sequence ID" value="NZ_CBCRUR010000028.1"/>
</dbReference>
<keyword evidence="6" id="KW-0282">Flagellum</keyword>
<dbReference type="STRING" id="45076.Lwor_2596"/>
<evidence type="ECO:0000313" key="6">
    <source>
        <dbReference type="EMBL" id="KTD76030.1"/>
    </source>
</evidence>
<evidence type="ECO:0000256" key="3">
    <source>
        <dbReference type="ARBA" id="ARBA00022795"/>
    </source>
</evidence>
<dbReference type="OrthoDB" id="5653052at2"/>
<evidence type="ECO:0000256" key="4">
    <source>
        <dbReference type="SAM" id="Coils"/>
    </source>
</evidence>
<keyword evidence="3" id="KW-1005">Bacterial flagellum biogenesis</keyword>
<feature type="region of interest" description="Disordered" evidence="5">
    <location>
        <begin position="144"/>
        <end position="163"/>
    </location>
</feature>
<proteinExistence type="inferred from homology"/>
<dbReference type="EMBL" id="LNZC01000031">
    <property type="protein sequence ID" value="KTD76030.1"/>
    <property type="molecule type" value="Genomic_DNA"/>
</dbReference>
<comment type="function">
    <text evidence="1">Required for the efficient initiation of filament assembly.</text>
</comment>
<protein>
    <submittedName>
        <fullName evidence="6">Flagellar biosynthesis/type III secretory pathway chaperone</fullName>
    </submittedName>
</protein>
<dbReference type="SUPFAM" id="SSF140566">
    <property type="entry name" value="FlgN-like"/>
    <property type="match status" value="1"/>
</dbReference>
<feature type="coiled-coil region" evidence="4">
    <location>
        <begin position="42"/>
        <end position="69"/>
    </location>
</feature>
<evidence type="ECO:0000256" key="2">
    <source>
        <dbReference type="ARBA" id="ARBA00007703"/>
    </source>
</evidence>
<dbReference type="PATRIC" id="fig|45076.6.peg.2851"/>